<organism evidence="1 2">
    <name type="scientific">Portunus trituberculatus</name>
    <name type="common">Swimming crab</name>
    <name type="synonym">Neptunus trituberculatus</name>
    <dbReference type="NCBI Taxonomy" id="210409"/>
    <lineage>
        <taxon>Eukaryota</taxon>
        <taxon>Metazoa</taxon>
        <taxon>Ecdysozoa</taxon>
        <taxon>Arthropoda</taxon>
        <taxon>Crustacea</taxon>
        <taxon>Multicrustacea</taxon>
        <taxon>Malacostraca</taxon>
        <taxon>Eumalacostraca</taxon>
        <taxon>Eucarida</taxon>
        <taxon>Decapoda</taxon>
        <taxon>Pleocyemata</taxon>
        <taxon>Brachyura</taxon>
        <taxon>Eubrachyura</taxon>
        <taxon>Portunoidea</taxon>
        <taxon>Portunidae</taxon>
        <taxon>Portuninae</taxon>
        <taxon>Portunus</taxon>
    </lineage>
</organism>
<dbReference type="Proteomes" id="UP000324222">
    <property type="component" value="Unassembled WGS sequence"/>
</dbReference>
<reference evidence="1 2" key="1">
    <citation type="submission" date="2019-05" db="EMBL/GenBank/DDBJ databases">
        <title>Another draft genome of Portunus trituberculatus and its Hox gene families provides insights of decapod evolution.</title>
        <authorList>
            <person name="Jeong J.-H."/>
            <person name="Song I."/>
            <person name="Kim S."/>
            <person name="Choi T."/>
            <person name="Kim D."/>
            <person name="Ryu S."/>
            <person name="Kim W."/>
        </authorList>
    </citation>
    <scope>NUCLEOTIDE SEQUENCE [LARGE SCALE GENOMIC DNA]</scope>
    <source>
        <tissue evidence="1">Muscle</tissue>
    </source>
</reference>
<gene>
    <name evidence="1" type="ORF">E2C01_090538</name>
</gene>
<accession>A0A5B7JBN4</accession>
<name>A0A5B7JBN4_PORTR</name>
<dbReference type="AlphaFoldDB" id="A0A5B7JBN4"/>
<protein>
    <submittedName>
        <fullName evidence="1">Uncharacterized protein</fullName>
    </submittedName>
</protein>
<sequence>MQQTYQEGSGWQCSHLEEVLHYHCHSAKQLPQLSPPHLSGQMMHCSLLFSLHFPLVAAKIFIL</sequence>
<proteinExistence type="predicted"/>
<dbReference type="EMBL" id="VSRR010101832">
    <property type="protein sequence ID" value="MPC95331.1"/>
    <property type="molecule type" value="Genomic_DNA"/>
</dbReference>
<comment type="caution">
    <text evidence="1">The sequence shown here is derived from an EMBL/GenBank/DDBJ whole genome shotgun (WGS) entry which is preliminary data.</text>
</comment>
<keyword evidence="2" id="KW-1185">Reference proteome</keyword>
<evidence type="ECO:0000313" key="2">
    <source>
        <dbReference type="Proteomes" id="UP000324222"/>
    </source>
</evidence>
<evidence type="ECO:0000313" key="1">
    <source>
        <dbReference type="EMBL" id="MPC95331.1"/>
    </source>
</evidence>